<feature type="transmembrane region" description="Helical" evidence="3">
    <location>
        <begin position="341"/>
        <end position="362"/>
    </location>
</feature>
<dbReference type="PRINTS" id="PR01692">
    <property type="entry name" value="LIPOCALINIMR"/>
</dbReference>
<feature type="transmembrane region" description="Helical" evidence="3">
    <location>
        <begin position="473"/>
        <end position="496"/>
    </location>
</feature>
<dbReference type="RefSeq" id="XP_022825097.1">
    <property type="nucleotide sequence ID" value="XM_022969329.1"/>
</dbReference>
<feature type="region of interest" description="Disordered" evidence="2">
    <location>
        <begin position="538"/>
        <end position="561"/>
    </location>
</feature>
<dbReference type="GeneID" id="111355442"/>
<comment type="similarity">
    <text evidence="1">Belongs to the LIMR family.</text>
</comment>
<dbReference type="OrthoDB" id="5596951at2759"/>
<feature type="transmembrane region" description="Helical" evidence="3">
    <location>
        <begin position="382"/>
        <end position="412"/>
    </location>
</feature>
<proteinExistence type="inferred from homology"/>
<dbReference type="PANTHER" id="PTHR12625">
    <property type="entry name" value="LIPOCALIN-1 INTERACTING MEMBRANE RECEPTOR LIMR"/>
    <property type="match status" value="1"/>
</dbReference>
<feature type="transmembrane region" description="Helical" evidence="3">
    <location>
        <begin position="111"/>
        <end position="133"/>
    </location>
</feature>
<keyword evidence="4" id="KW-1185">Reference proteome</keyword>
<name>A0A9J7EAW2_SPOLT</name>
<protein>
    <submittedName>
        <fullName evidence="5">Protein Lilipod</fullName>
    </submittedName>
</protein>
<evidence type="ECO:0000256" key="1">
    <source>
        <dbReference type="ARBA" id="ARBA00010487"/>
    </source>
</evidence>
<accession>A0A9J7EAW2</accession>
<dbReference type="GO" id="GO:0007165">
    <property type="term" value="P:signal transduction"/>
    <property type="evidence" value="ECO:0007669"/>
    <property type="project" value="TreeGrafter"/>
</dbReference>
<evidence type="ECO:0000256" key="3">
    <source>
        <dbReference type="SAM" id="Phobius"/>
    </source>
</evidence>
<dbReference type="Pfam" id="PF04791">
    <property type="entry name" value="LMBR1"/>
    <property type="match status" value="1"/>
</dbReference>
<feature type="transmembrane region" description="Helical" evidence="3">
    <location>
        <begin position="193"/>
        <end position="226"/>
    </location>
</feature>
<evidence type="ECO:0000313" key="4">
    <source>
        <dbReference type="Proteomes" id="UP000301870"/>
    </source>
</evidence>
<feature type="transmembrane region" description="Helical" evidence="3">
    <location>
        <begin position="433"/>
        <end position="453"/>
    </location>
</feature>
<feature type="transmembrane region" description="Helical" evidence="3">
    <location>
        <begin position="20"/>
        <end position="38"/>
    </location>
</feature>
<feature type="transmembrane region" description="Helical" evidence="3">
    <location>
        <begin position="153"/>
        <end position="173"/>
    </location>
</feature>
<evidence type="ECO:0000256" key="2">
    <source>
        <dbReference type="SAM" id="MobiDB-lite"/>
    </source>
</evidence>
<dbReference type="GO" id="GO:0005886">
    <property type="term" value="C:plasma membrane"/>
    <property type="evidence" value="ECO:0007669"/>
    <property type="project" value="TreeGrafter"/>
</dbReference>
<keyword evidence="3" id="KW-1133">Transmembrane helix</keyword>
<evidence type="ECO:0000313" key="5">
    <source>
        <dbReference type="RefSeq" id="XP_022825097.1"/>
    </source>
</evidence>
<dbReference type="PANTHER" id="PTHR12625:SF0">
    <property type="entry name" value="PROTEIN LILIPOD"/>
    <property type="match status" value="1"/>
</dbReference>
<sequence length="561" mass="63185">MDDDEADLREQIFHNNVREQIIFLLLFILLYLVSFMLIEKFRRRDSEDYFTGDEDEVKVYRISLWLCTFALAVSLGSALLLPVSIVSNEVLILYPNSYYVKWLNSSLIQGLWNHVFLFSNLSMFVFLPFAYLFSESSGFPGCRGLRGRVYETFIVLALLGVAMLGLAYVISAWLEGDRSSIDALLNLWTYLPFLYSCVSFVGVLMLLVFTPLGFVRLFGVVGGVLVKPQFLRDLNEEYYVYSFEEDTIRRRINNAVSTGVGYISPEPMYPDRGDISAPLDADVSISKDSQRAAEKRGKETPLLRLRNGALQAGLNERLHRVVAMRKEVEGQRKTSSLQRNVVYPLAMLLLLALTTITVLMVLQNTLELLIGIKALPLSTRQFTLGIASLSKLGCAGAVLEAFLIVYLYAASLTGLGTPLRALRLLPRARRTPLARIIAHCTLLLAYSTAHPLLVKMLGITNFDLLGEFGRIEWLGNFKLVLLYNAIFAGTVTLCLVSKFTASVRRELYNRFRWIADVFTFQEETRPKVVPKTALNATQASLERSPAPEKLENVDTEDAKTK</sequence>
<feature type="transmembrane region" description="Helical" evidence="3">
    <location>
        <begin position="59"/>
        <end position="81"/>
    </location>
</feature>
<gene>
    <name evidence="5" type="primary">LOC111355442</name>
</gene>
<feature type="compositionally biased region" description="Basic and acidic residues" evidence="2">
    <location>
        <begin position="545"/>
        <end position="561"/>
    </location>
</feature>
<dbReference type="KEGG" id="sliu:111355442"/>
<dbReference type="CTD" id="42956"/>
<dbReference type="InterPro" id="IPR008075">
    <property type="entry name" value="LIMR"/>
</dbReference>
<dbReference type="Proteomes" id="UP000301870">
    <property type="component" value="Chromosome 21"/>
</dbReference>
<organism evidence="4 5">
    <name type="scientific">Spodoptera litura</name>
    <name type="common">Asian cotton leafworm</name>
    <dbReference type="NCBI Taxonomy" id="69820"/>
    <lineage>
        <taxon>Eukaryota</taxon>
        <taxon>Metazoa</taxon>
        <taxon>Ecdysozoa</taxon>
        <taxon>Arthropoda</taxon>
        <taxon>Hexapoda</taxon>
        <taxon>Insecta</taxon>
        <taxon>Pterygota</taxon>
        <taxon>Neoptera</taxon>
        <taxon>Endopterygota</taxon>
        <taxon>Lepidoptera</taxon>
        <taxon>Glossata</taxon>
        <taxon>Ditrysia</taxon>
        <taxon>Noctuoidea</taxon>
        <taxon>Noctuidae</taxon>
        <taxon>Amphipyrinae</taxon>
        <taxon>Spodoptera</taxon>
    </lineage>
</organism>
<reference evidence="5" key="1">
    <citation type="submission" date="2025-08" db="UniProtKB">
        <authorList>
            <consortium name="RefSeq"/>
        </authorList>
    </citation>
    <scope>IDENTIFICATION</scope>
    <source>
        <strain evidence="5">Ishihara</strain>
        <tissue evidence="5">Whole body</tissue>
    </source>
</reference>
<keyword evidence="3" id="KW-0812">Transmembrane</keyword>
<dbReference type="GO" id="GO:0004888">
    <property type="term" value="F:transmembrane signaling receptor activity"/>
    <property type="evidence" value="ECO:0007669"/>
    <property type="project" value="TreeGrafter"/>
</dbReference>
<dbReference type="AlphaFoldDB" id="A0A9J7EAW2"/>
<keyword evidence="3" id="KW-0472">Membrane</keyword>
<dbReference type="InterPro" id="IPR006876">
    <property type="entry name" value="LMBR1-like_membr_prot"/>
</dbReference>